<evidence type="ECO:0000313" key="6">
    <source>
        <dbReference type="Proteomes" id="UP000015101"/>
    </source>
</evidence>
<accession>T1EDV7</accession>
<dbReference type="InterPro" id="IPR001251">
    <property type="entry name" value="CRAL-TRIO_dom"/>
</dbReference>
<feature type="compositionally biased region" description="Acidic residues" evidence="1">
    <location>
        <begin position="65"/>
        <end position="74"/>
    </location>
</feature>
<dbReference type="GeneID" id="20194759"/>
<dbReference type="SUPFAM" id="SSF48350">
    <property type="entry name" value="GTPase activation domain, GAP"/>
    <property type="match status" value="1"/>
</dbReference>
<evidence type="ECO:0000313" key="4">
    <source>
        <dbReference type="EMBL" id="ESO12743.1"/>
    </source>
</evidence>
<dbReference type="Proteomes" id="UP000015101">
    <property type="component" value="Unassembled WGS sequence"/>
</dbReference>
<dbReference type="Pfam" id="PF13716">
    <property type="entry name" value="CRAL_TRIO_2"/>
    <property type="match status" value="1"/>
</dbReference>
<dbReference type="EnsemblMetazoa" id="HelroT105496">
    <property type="protein sequence ID" value="HelroP105496"/>
    <property type="gene ID" value="HelroG105496"/>
</dbReference>
<dbReference type="HOGENOM" id="CLU_030214_1_0_1"/>
<evidence type="ECO:0000256" key="1">
    <source>
        <dbReference type="SAM" id="MobiDB-lite"/>
    </source>
</evidence>
<dbReference type="CDD" id="cd00170">
    <property type="entry name" value="SEC14"/>
    <property type="match status" value="1"/>
</dbReference>
<dbReference type="KEGG" id="hro:HELRODRAFT_105496"/>
<dbReference type="CTD" id="20194759"/>
<dbReference type="InterPro" id="IPR036865">
    <property type="entry name" value="CRAL-TRIO_dom_sf"/>
</dbReference>
<reference evidence="5" key="3">
    <citation type="submission" date="2015-06" db="UniProtKB">
        <authorList>
            <consortium name="EnsemblMetazoa"/>
        </authorList>
    </citation>
    <scope>IDENTIFICATION</scope>
</reference>
<reference evidence="4 6" key="2">
    <citation type="journal article" date="2013" name="Nature">
        <title>Insights into bilaterian evolution from three spiralian genomes.</title>
        <authorList>
            <person name="Simakov O."/>
            <person name="Marletaz F."/>
            <person name="Cho S.J."/>
            <person name="Edsinger-Gonzales E."/>
            <person name="Havlak P."/>
            <person name="Hellsten U."/>
            <person name="Kuo D.H."/>
            <person name="Larsson T."/>
            <person name="Lv J."/>
            <person name="Arendt D."/>
            <person name="Savage R."/>
            <person name="Osoegawa K."/>
            <person name="de Jong P."/>
            <person name="Grimwood J."/>
            <person name="Chapman J.A."/>
            <person name="Shapiro H."/>
            <person name="Aerts A."/>
            <person name="Otillar R.P."/>
            <person name="Terry A.Y."/>
            <person name="Boore J.L."/>
            <person name="Grigoriev I.V."/>
            <person name="Lindberg D.R."/>
            <person name="Seaver E.C."/>
            <person name="Weisblat D.A."/>
            <person name="Putnam N.H."/>
            <person name="Rokhsar D.S."/>
        </authorList>
    </citation>
    <scope>NUCLEOTIDE SEQUENCE</scope>
</reference>
<feature type="region of interest" description="Disordered" evidence="1">
    <location>
        <begin position="44"/>
        <end position="74"/>
    </location>
</feature>
<dbReference type="RefSeq" id="XP_009009463.1">
    <property type="nucleotide sequence ID" value="XM_009011215.1"/>
</dbReference>
<dbReference type="PANTHER" id="PTHR45808:SF2">
    <property type="entry name" value="RHO GTPASE-ACTIVATING PROTEIN 68F"/>
    <property type="match status" value="1"/>
</dbReference>
<dbReference type="FunFam" id="3.40.525.10:FF:000007">
    <property type="entry name" value="rho GTPase-activating protein 1"/>
    <property type="match status" value="1"/>
</dbReference>
<dbReference type="PANTHER" id="PTHR45808">
    <property type="entry name" value="RHO GTPASE-ACTIVATING PROTEIN 68F"/>
    <property type="match status" value="1"/>
</dbReference>
<dbReference type="SUPFAM" id="SSF52087">
    <property type="entry name" value="CRAL/TRIO domain"/>
    <property type="match status" value="1"/>
</dbReference>
<dbReference type="GO" id="GO:0005096">
    <property type="term" value="F:GTPase activator activity"/>
    <property type="evidence" value="ECO:0000318"/>
    <property type="project" value="GO_Central"/>
</dbReference>
<dbReference type="InParanoid" id="T1EDV7"/>
<dbReference type="AlphaFoldDB" id="T1EDV7"/>
<dbReference type="eggNOG" id="KOG4406">
    <property type="taxonomic scope" value="Eukaryota"/>
</dbReference>
<evidence type="ECO:0000259" key="2">
    <source>
        <dbReference type="PROSITE" id="PS50191"/>
    </source>
</evidence>
<dbReference type="SMART" id="SM00516">
    <property type="entry name" value="SEC14"/>
    <property type="match status" value="1"/>
</dbReference>
<dbReference type="InterPro" id="IPR008936">
    <property type="entry name" value="Rho_GTPase_activation_prot"/>
</dbReference>
<dbReference type="EMBL" id="KB095811">
    <property type="protein sequence ID" value="ESO12743.1"/>
    <property type="molecule type" value="Genomic_DNA"/>
</dbReference>
<feature type="domain" description="CRAL-TRIO" evidence="2">
    <location>
        <begin position="132"/>
        <end position="287"/>
    </location>
</feature>
<gene>
    <name evidence="5" type="primary">20194759</name>
    <name evidence="4" type="ORF">HELRODRAFT_105496</name>
</gene>
<keyword evidence="6" id="KW-1185">Reference proteome</keyword>
<feature type="domain" description="Rho-GAP" evidence="3">
    <location>
        <begin position="311"/>
        <end position="495"/>
    </location>
</feature>
<reference evidence="6" key="1">
    <citation type="submission" date="2012-12" db="EMBL/GenBank/DDBJ databases">
        <authorList>
            <person name="Hellsten U."/>
            <person name="Grimwood J."/>
            <person name="Chapman J.A."/>
            <person name="Shapiro H."/>
            <person name="Aerts A."/>
            <person name="Otillar R.P."/>
            <person name="Terry A.Y."/>
            <person name="Boore J.L."/>
            <person name="Simakov O."/>
            <person name="Marletaz F."/>
            <person name="Cho S.-J."/>
            <person name="Edsinger-Gonzales E."/>
            <person name="Havlak P."/>
            <person name="Kuo D.-H."/>
            <person name="Larsson T."/>
            <person name="Lv J."/>
            <person name="Arendt D."/>
            <person name="Savage R."/>
            <person name="Osoegawa K."/>
            <person name="de Jong P."/>
            <person name="Lindberg D.R."/>
            <person name="Seaver E.C."/>
            <person name="Weisblat D.A."/>
            <person name="Putnam N.H."/>
            <person name="Grigoriev I.V."/>
            <person name="Rokhsar D.S."/>
        </authorList>
    </citation>
    <scope>NUCLEOTIDE SEQUENCE</scope>
</reference>
<dbReference type="Gene3D" id="3.40.525.10">
    <property type="entry name" value="CRAL-TRIO lipid binding domain"/>
    <property type="match status" value="1"/>
</dbReference>
<dbReference type="SMART" id="SM00324">
    <property type="entry name" value="RhoGAP"/>
    <property type="match status" value="1"/>
</dbReference>
<sequence length="497" mass="57261">MEKDNLYVEGADSDKKHPLVNQDNIADKVNHLLYDEGKKQEQDGALIAEVQRRDSVLSSNNGDVSGEEDNSDGLEFDLSGVNLASTEELAREELDQPFQRTGAMTPEGLIDEDFEAELGSPNEEDENDPELQFRDIAKFGIIQLAGDDAFGRKVIVVSACRLPPREELDHQKFMKYLKHLLDQYVESDYTVVYFHYGLNSQNKPSFAWLRQAYSEFDRKYKKNLKALYLVHPTNFIKFLWNIFRPIISAKFGRKVSYINYLHELAQQLQLDQLVIPHRVRDYDAFLLAKNKPKPVPTSIVHAPLPKQQFGVELAYIKSHNNGSIIPTVVSQCVEYLREHGLHTEGLFRRSANALELKLVQKTFNEGKEVDFSTYDIHLPAAILKSFLRQLPEPLLTYELYDHIIKVQCMRSFLTIFMRRILVEELVEDNYYILKYIISFLTEVSAESGRNKMNEYNLAIVFGPNLIWSKNQASLASISQINSCTVLLISYYRELFIK</sequence>
<dbReference type="OrthoDB" id="19923at2759"/>
<proteinExistence type="predicted"/>
<organism evidence="5 6">
    <name type="scientific">Helobdella robusta</name>
    <name type="common">Californian leech</name>
    <dbReference type="NCBI Taxonomy" id="6412"/>
    <lineage>
        <taxon>Eukaryota</taxon>
        <taxon>Metazoa</taxon>
        <taxon>Spiralia</taxon>
        <taxon>Lophotrochozoa</taxon>
        <taxon>Annelida</taxon>
        <taxon>Clitellata</taxon>
        <taxon>Hirudinea</taxon>
        <taxon>Rhynchobdellida</taxon>
        <taxon>Glossiphoniidae</taxon>
        <taxon>Helobdella</taxon>
    </lineage>
</organism>
<dbReference type="InterPro" id="IPR000198">
    <property type="entry name" value="RhoGAP_dom"/>
</dbReference>
<evidence type="ECO:0000313" key="5">
    <source>
        <dbReference type="EnsemblMetazoa" id="HelroP105496"/>
    </source>
</evidence>
<evidence type="ECO:0008006" key="7">
    <source>
        <dbReference type="Google" id="ProtNLM"/>
    </source>
</evidence>
<dbReference type="GO" id="GO:0005737">
    <property type="term" value="C:cytoplasm"/>
    <property type="evidence" value="ECO:0000318"/>
    <property type="project" value="GO_Central"/>
</dbReference>
<dbReference type="Gene3D" id="1.10.555.10">
    <property type="entry name" value="Rho GTPase activation protein"/>
    <property type="match status" value="1"/>
</dbReference>
<dbReference type="PROSITE" id="PS50238">
    <property type="entry name" value="RHOGAP"/>
    <property type="match status" value="1"/>
</dbReference>
<evidence type="ECO:0000259" key="3">
    <source>
        <dbReference type="PROSITE" id="PS50238"/>
    </source>
</evidence>
<dbReference type="Pfam" id="PF00620">
    <property type="entry name" value="RhoGAP"/>
    <property type="match status" value="1"/>
</dbReference>
<dbReference type="EMBL" id="AMQM01000224">
    <property type="status" value="NOT_ANNOTATED_CDS"/>
    <property type="molecule type" value="Genomic_DNA"/>
</dbReference>
<name>T1EDV7_HELRO</name>
<dbReference type="GO" id="GO:2001136">
    <property type="term" value="P:negative regulation of endocytic recycling"/>
    <property type="evidence" value="ECO:0000318"/>
    <property type="project" value="GO_Central"/>
</dbReference>
<dbReference type="GO" id="GO:0007264">
    <property type="term" value="P:small GTPase-mediated signal transduction"/>
    <property type="evidence" value="ECO:0000318"/>
    <property type="project" value="GO_Central"/>
</dbReference>
<dbReference type="OMA" id="SHNPDCD"/>
<dbReference type="FunCoup" id="T1EDV7">
    <property type="interactions" value="1193"/>
</dbReference>
<dbReference type="PROSITE" id="PS50191">
    <property type="entry name" value="CRAL_TRIO"/>
    <property type="match status" value="1"/>
</dbReference>
<protein>
    <recommendedName>
        <fullName evidence="7">Rho-GAP domain-containing protein</fullName>
    </recommendedName>
</protein>